<evidence type="ECO:0000256" key="2">
    <source>
        <dbReference type="ARBA" id="ARBA00022448"/>
    </source>
</evidence>
<dbReference type="AlphaFoldDB" id="B8E380"/>
<name>B8E380_DICTD</name>
<dbReference type="Pfam" id="PF00005">
    <property type="entry name" value="ABC_tran"/>
    <property type="match status" value="1"/>
</dbReference>
<dbReference type="FunFam" id="3.40.50.300:FF:000134">
    <property type="entry name" value="Iron-enterobactin ABC transporter ATP-binding protein"/>
    <property type="match status" value="1"/>
</dbReference>
<dbReference type="KEGG" id="dtu:Dtur_1682"/>
<proteinExistence type="inferred from homology"/>
<dbReference type="Gene3D" id="3.40.50.300">
    <property type="entry name" value="P-loop containing nucleotide triphosphate hydrolases"/>
    <property type="match status" value="1"/>
</dbReference>
<feature type="domain" description="ABC transporter" evidence="5">
    <location>
        <begin position="5"/>
        <end position="239"/>
    </location>
</feature>
<dbReference type="InterPro" id="IPR027417">
    <property type="entry name" value="P-loop_NTPase"/>
</dbReference>
<dbReference type="PROSITE" id="PS50893">
    <property type="entry name" value="ABC_TRANSPORTER_2"/>
    <property type="match status" value="1"/>
</dbReference>
<dbReference type="InterPro" id="IPR050153">
    <property type="entry name" value="Metal_Ion_Import_ABC"/>
</dbReference>
<sequence>MNKILEIKNLYHSYNHELILENINLHLLEGEFLGIIGPNGAGKSTLLKIIVGIIKPLKGTVKVFNKDVQFLNEEKKWIGYVPQKPDLEKYLPLKVKEIVALGRRVANNWQKLTAYDFDLIDRVMEEMEIKDIENKIYGELSGGQQQRVLIARALAQEPKLLILDEPTVGVDISTQNKFYTLLRNFKKQNTSVILVSHDIGIITKEVDKLACLNRKLYLHGCPEEIAIHGTLKELYGENFLFLTHKEE</sequence>
<dbReference type="CDD" id="cd03235">
    <property type="entry name" value="ABC_Metallic_Cations"/>
    <property type="match status" value="1"/>
</dbReference>
<dbReference type="STRING" id="515635.Dtur_1682"/>
<accession>B8E380</accession>
<comment type="similarity">
    <text evidence="1">Belongs to the ABC transporter superfamily.</text>
</comment>
<dbReference type="EMBL" id="CP001251">
    <property type="protein sequence ID" value="ACK42954.1"/>
    <property type="molecule type" value="Genomic_DNA"/>
</dbReference>
<evidence type="ECO:0000259" key="5">
    <source>
        <dbReference type="PROSITE" id="PS50893"/>
    </source>
</evidence>
<dbReference type="InterPro" id="IPR003593">
    <property type="entry name" value="AAA+_ATPase"/>
</dbReference>
<dbReference type="PANTHER" id="PTHR42734:SF17">
    <property type="entry name" value="METAL TRANSPORT SYSTEM ATP-BINDING PROTEIN TM_0124-RELATED"/>
    <property type="match status" value="1"/>
</dbReference>
<evidence type="ECO:0000256" key="3">
    <source>
        <dbReference type="ARBA" id="ARBA00022741"/>
    </source>
</evidence>
<dbReference type="eggNOG" id="COG1121">
    <property type="taxonomic scope" value="Bacteria"/>
</dbReference>
<dbReference type="GO" id="GO:0016887">
    <property type="term" value="F:ATP hydrolysis activity"/>
    <property type="evidence" value="ECO:0007669"/>
    <property type="project" value="InterPro"/>
</dbReference>
<dbReference type="PANTHER" id="PTHR42734">
    <property type="entry name" value="METAL TRANSPORT SYSTEM ATP-BINDING PROTEIN TM_0124-RELATED"/>
    <property type="match status" value="1"/>
</dbReference>
<dbReference type="OrthoDB" id="9806726at2"/>
<dbReference type="InterPro" id="IPR017871">
    <property type="entry name" value="ABC_transporter-like_CS"/>
</dbReference>
<organism evidence="6 7">
    <name type="scientific">Dictyoglomus turgidum (strain DSM 6724 / Z-1310)</name>
    <dbReference type="NCBI Taxonomy" id="515635"/>
    <lineage>
        <taxon>Bacteria</taxon>
        <taxon>Pseudomonadati</taxon>
        <taxon>Dictyoglomota</taxon>
        <taxon>Dictyoglomia</taxon>
        <taxon>Dictyoglomales</taxon>
        <taxon>Dictyoglomaceae</taxon>
        <taxon>Dictyoglomus</taxon>
    </lineage>
</organism>
<dbReference type="InterPro" id="IPR003439">
    <property type="entry name" value="ABC_transporter-like_ATP-bd"/>
</dbReference>
<protein>
    <submittedName>
        <fullName evidence="6">ABC transporter related</fullName>
    </submittedName>
</protein>
<dbReference type="EnsemblBacteria" id="ACK42954">
    <property type="protein sequence ID" value="ACK42954"/>
    <property type="gene ID" value="Dtur_1682"/>
</dbReference>
<evidence type="ECO:0000256" key="4">
    <source>
        <dbReference type="ARBA" id="ARBA00022840"/>
    </source>
</evidence>
<dbReference type="FunCoup" id="B8E380">
    <property type="interactions" value="76"/>
</dbReference>
<keyword evidence="4" id="KW-0067">ATP-binding</keyword>
<dbReference type="Proteomes" id="UP000007719">
    <property type="component" value="Chromosome"/>
</dbReference>
<dbReference type="PROSITE" id="PS00211">
    <property type="entry name" value="ABC_TRANSPORTER_1"/>
    <property type="match status" value="1"/>
</dbReference>
<evidence type="ECO:0000256" key="1">
    <source>
        <dbReference type="ARBA" id="ARBA00005417"/>
    </source>
</evidence>
<evidence type="ECO:0000313" key="7">
    <source>
        <dbReference type="Proteomes" id="UP000007719"/>
    </source>
</evidence>
<keyword evidence="2" id="KW-0813">Transport</keyword>
<keyword evidence="3" id="KW-0547">Nucleotide-binding</keyword>
<evidence type="ECO:0000313" key="6">
    <source>
        <dbReference type="EMBL" id="ACK42954.1"/>
    </source>
</evidence>
<dbReference type="GO" id="GO:0042626">
    <property type="term" value="F:ATPase-coupled transmembrane transporter activity"/>
    <property type="evidence" value="ECO:0000318"/>
    <property type="project" value="GO_Central"/>
</dbReference>
<dbReference type="GO" id="GO:0043190">
    <property type="term" value="C:ATP-binding cassette (ABC) transporter complex"/>
    <property type="evidence" value="ECO:0000318"/>
    <property type="project" value="GO_Central"/>
</dbReference>
<dbReference type="GO" id="GO:0005524">
    <property type="term" value="F:ATP binding"/>
    <property type="evidence" value="ECO:0007669"/>
    <property type="project" value="UniProtKB-KW"/>
</dbReference>
<dbReference type="SUPFAM" id="SSF52540">
    <property type="entry name" value="P-loop containing nucleoside triphosphate hydrolases"/>
    <property type="match status" value="1"/>
</dbReference>
<dbReference type="InParanoid" id="B8E380"/>
<keyword evidence="7" id="KW-1185">Reference proteome</keyword>
<gene>
    <name evidence="6" type="ordered locus">Dtur_1682</name>
</gene>
<dbReference type="RefSeq" id="WP_012584029.1">
    <property type="nucleotide sequence ID" value="NC_011661.1"/>
</dbReference>
<dbReference type="SMART" id="SM00382">
    <property type="entry name" value="AAA"/>
    <property type="match status" value="1"/>
</dbReference>
<dbReference type="HOGENOM" id="CLU_000604_1_11_0"/>
<reference evidence="7" key="1">
    <citation type="journal article" date="2016" name="Front. Microbiol.">
        <title>The complete genome sequence of hyperthermophile Dictyoglomus turgidum DSM 6724 reveals a specialized carbohydrate fermentor.</title>
        <authorList>
            <person name="Brumm P.J."/>
            <person name="Gowda K."/>
            <person name="Robb F.T."/>
            <person name="Mead D.A."/>
        </authorList>
    </citation>
    <scope>NUCLEOTIDE SEQUENCE [LARGE SCALE GENOMIC DNA]</scope>
    <source>
        <strain evidence="7">DSM 6724 / Z-1310</strain>
    </source>
</reference>